<feature type="domain" description="Spore protein YkvP/CgeB glycosyl transferase-like" evidence="1">
    <location>
        <begin position="245"/>
        <end position="386"/>
    </location>
</feature>
<evidence type="ECO:0000313" key="2">
    <source>
        <dbReference type="EMBL" id="GAP38214.1"/>
    </source>
</evidence>
<name>A0A0K8P6S0_PISS1</name>
<dbReference type="AlphaFoldDB" id="A0A0K8P6S0"/>
<organism evidence="2 3">
    <name type="scientific">Piscinibacter sakaiensis</name>
    <name type="common">Ideonella sakaiensis</name>
    <dbReference type="NCBI Taxonomy" id="1547922"/>
    <lineage>
        <taxon>Bacteria</taxon>
        <taxon>Pseudomonadati</taxon>
        <taxon>Pseudomonadota</taxon>
        <taxon>Betaproteobacteria</taxon>
        <taxon>Burkholderiales</taxon>
        <taxon>Sphaerotilaceae</taxon>
        <taxon>Piscinibacter</taxon>
    </lineage>
</organism>
<evidence type="ECO:0000259" key="1">
    <source>
        <dbReference type="Pfam" id="PF13524"/>
    </source>
</evidence>
<dbReference type="EMBL" id="BBYR01000069">
    <property type="protein sequence ID" value="GAP38214.1"/>
    <property type="molecule type" value="Genomic_DNA"/>
</dbReference>
<sequence>MVLAFDHPLRAVESVAERMAAGLACQGVPARACSLPRDAAEIAALAPGQVAGVLSLGPLPLSVRLDGQPLWERFPCRFDIFLLDAPIYDMARVPVMREYVAAAQRSRRLGLLSPETGYRDWIGEALPVRWGHLPFGSFASVALPAGEAPAEPVVPQPRLCVIGTVGSELGGAQPGETLSDLLGRVFAGRLDGAGRQHLDQLLRSPQADPLPARAIVQALGLSPLRALQADLLPVLIAADSWVKRERRLQAVRSLAGLPVDFFGSGWEALLGEVPGFRHVGQVNHDDIARLLPHYAALVNFDPNWDGGVHDRVYTATAMGVPVITNENSGLAAAALPDELLLRYDANRPALRPLVEARGWLAAPTPARPRAELLARHNWATRMGQWLTA</sequence>
<protein>
    <recommendedName>
        <fullName evidence="1">Spore protein YkvP/CgeB glycosyl transferase-like domain-containing protein</fullName>
    </recommendedName>
</protein>
<dbReference type="Pfam" id="PF13524">
    <property type="entry name" value="Glyco_trans_1_2"/>
    <property type="match status" value="1"/>
</dbReference>
<gene>
    <name evidence="2" type="ORF">ISF6_4408</name>
</gene>
<reference evidence="2 3" key="2">
    <citation type="journal article" date="2016" name="Science">
        <title>A bacterium that degrades and assimilates poly(ethylene terephthalate).</title>
        <authorList>
            <person name="Yoshida S."/>
            <person name="Hiraga K."/>
            <person name="Takehana T."/>
            <person name="Taniguchi I."/>
            <person name="Yamaji H."/>
            <person name="Maeda Y."/>
            <person name="Toyohara K."/>
            <person name="Miyamoto K."/>
            <person name="Kimura Y."/>
            <person name="Oda K."/>
        </authorList>
    </citation>
    <scope>NUCLEOTIDE SEQUENCE [LARGE SCALE GENOMIC DNA]</scope>
    <source>
        <strain evidence="3">NBRC 110686 / TISTR 2288 / 201-F6</strain>
    </source>
</reference>
<accession>A0A0K8P6S0</accession>
<comment type="caution">
    <text evidence="2">The sequence shown here is derived from an EMBL/GenBank/DDBJ whole genome shotgun (WGS) entry which is preliminary data.</text>
</comment>
<keyword evidence="3" id="KW-1185">Reference proteome</keyword>
<dbReference type="Proteomes" id="UP000037660">
    <property type="component" value="Unassembled WGS sequence"/>
</dbReference>
<proteinExistence type="predicted"/>
<evidence type="ECO:0000313" key="3">
    <source>
        <dbReference type="Proteomes" id="UP000037660"/>
    </source>
</evidence>
<reference evidence="3" key="1">
    <citation type="submission" date="2015-07" db="EMBL/GenBank/DDBJ databases">
        <title>Discovery of a poly(ethylene terephthalate assimilation.</title>
        <authorList>
            <person name="Yoshida S."/>
            <person name="Hiraga K."/>
            <person name="Takehana T."/>
            <person name="Taniguchi I."/>
            <person name="Yamaji H."/>
            <person name="Maeda Y."/>
            <person name="Toyohara K."/>
            <person name="Miyamoto K."/>
            <person name="Kimura Y."/>
            <person name="Oda K."/>
        </authorList>
    </citation>
    <scope>NUCLEOTIDE SEQUENCE [LARGE SCALE GENOMIC DNA]</scope>
    <source>
        <strain evidence="3">NBRC 110686 / TISTR 2288 / 201-F6</strain>
    </source>
</reference>
<dbReference type="InterPro" id="IPR055259">
    <property type="entry name" value="YkvP/CgeB_Glyco_trans-like"/>
</dbReference>